<dbReference type="KEGG" id="mdb:OVN18_11505"/>
<dbReference type="PANTHER" id="PTHR38011">
    <property type="entry name" value="DIHYDROFOLATE REDUCTASE FAMILY PROTEIN (AFU_ORTHOLOGUE AFUA_8G06820)"/>
    <property type="match status" value="1"/>
</dbReference>
<keyword evidence="3" id="KW-0560">Oxidoreductase</keyword>
<dbReference type="GO" id="GO:0009231">
    <property type="term" value="P:riboflavin biosynthetic process"/>
    <property type="evidence" value="ECO:0007669"/>
    <property type="project" value="InterPro"/>
</dbReference>
<dbReference type="GO" id="GO:0008703">
    <property type="term" value="F:5-amino-6-(5-phosphoribosylamino)uracil reductase activity"/>
    <property type="evidence" value="ECO:0007669"/>
    <property type="project" value="InterPro"/>
</dbReference>
<feature type="domain" description="Bacterial bifunctional deaminase-reductase C-terminal" evidence="4">
    <location>
        <begin position="37"/>
        <end position="212"/>
    </location>
</feature>
<keyword evidence="6" id="KW-1185">Reference proteome</keyword>
<accession>A0A9E8S8E2</accession>
<dbReference type="RefSeq" id="WP_267780918.1">
    <property type="nucleotide sequence ID" value="NZ_CP113089.1"/>
</dbReference>
<dbReference type="InterPro" id="IPR002734">
    <property type="entry name" value="RibDG_C"/>
</dbReference>
<evidence type="ECO:0000259" key="4">
    <source>
        <dbReference type="Pfam" id="PF01872"/>
    </source>
</evidence>
<gene>
    <name evidence="5" type="ORF">OVN18_11505</name>
</gene>
<keyword evidence="2" id="KW-0521">NADP</keyword>
<reference evidence="5" key="1">
    <citation type="submission" date="2022-11" db="EMBL/GenBank/DDBJ databases">
        <title>Description of Microcella daejonensis nov. sp, isolated from riverside soil.</title>
        <authorList>
            <person name="Molina K.M."/>
            <person name="Kim S.B."/>
        </authorList>
    </citation>
    <scope>NUCLEOTIDE SEQUENCE</scope>
    <source>
        <strain evidence="5">MMS21-STM12</strain>
    </source>
</reference>
<sequence length="240" mass="25137">MILHRLLPAPGDELDVEAPGARDRLLEWYAPRDAEGIRCNLVVTIDGRAAGGDGGSDSLSSRTDRMILGVIRESADAVLVGAGTVRVEGYRLPSRAPLAIVTASGDLAGHRLEPREGAAPVVVLTTLAGAERARASLAALPHRIEIVDETGFSIAQAVGSLRELGFRSLVAEGGPSVIRALLDADLLDELCLTTTPRLGGRALPLLGGGDAPLTPWQRTQLLVDADGLAYARWSRVSASS</sequence>
<organism evidence="5 6">
    <name type="scientific">Microcella daejeonensis</name>
    <dbReference type="NCBI Taxonomy" id="2994971"/>
    <lineage>
        <taxon>Bacteria</taxon>
        <taxon>Bacillati</taxon>
        <taxon>Actinomycetota</taxon>
        <taxon>Actinomycetes</taxon>
        <taxon>Micrococcales</taxon>
        <taxon>Microbacteriaceae</taxon>
        <taxon>Microcella</taxon>
    </lineage>
</organism>
<evidence type="ECO:0000256" key="3">
    <source>
        <dbReference type="ARBA" id="ARBA00023002"/>
    </source>
</evidence>
<dbReference type="SUPFAM" id="SSF53597">
    <property type="entry name" value="Dihydrofolate reductase-like"/>
    <property type="match status" value="1"/>
</dbReference>
<comment type="pathway">
    <text evidence="1">Cofactor biosynthesis; riboflavin biosynthesis.</text>
</comment>
<dbReference type="InterPro" id="IPR050765">
    <property type="entry name" value="Riboflavin_Biosynth_HTPR"/>
</dbReference>
<dbReference type="Gene3D" id="3.40.430.10">
    <property type="entry name" value="Dihydrofolate Reductase, subunit A"/>
    <property type="match status" value="1"/>
</dbReference>
<evidence type="ECO:0000313" key="6">
    <source>
        <dbReference type="Proteomes" id="UP001164706"/>
    </source>
</evidence>
<dbReference type="Pfam" id="PF01872">
    <property type="entry name" value="RibD_C"/>
    <property type="match status" value="1"/>
</dbReference>
<dbReference type="PANTHER" id="PTHR38011:SF7">
    <property type="entry name" value="2,5-DIAMINO-6-RIBOSYLAMINO-4(3H)-PYRIMIDINONE 5'-PHOSPHATE REDUCTASE"/>
    <property type="match status" value="1"/>
</dbReference>
<evidence type="ECO:0000256" key="2">
    <source>
        <dbReference type="ARBA" id="ARBA00022857"/>
    </source>
</evidence>
<name>A0A9E8S8E2_9MICO</name>
<dbReference type="InterPro" id="IPR024072">
    <property type="entry name" value="DHFR-like_dom_sf"/>
</dbReference>
<proteinExistence type="predicted"/>
<dbReference type="Proteomes" id="UP001164706">
    <property type="component" value="Chromosome"/>
</dbReference>
<dbReference type="EMBL" id="CP113089">
    <property type="protein sequence ID" value="WAB81158.1"/>
    <property type="molecule type" value="Genomic_DNA"/>
</dbReference>
<evidence type="ECO:0000256" key="1">
    <source>
        <dbReference type="ARBA" id="ARBA00005104"/>
    </source>
</evidence>
<protein>
    <submittedName>
        <fullName evidence="5">Dihydrofolate reductase family protein</fullName>
    </submittedName>
</protein>
<dbReference type="AlphaFoldDB" id="A0A9E8S8E2"/>
<evidence type="ECO:0000313" key="5">
    <source>
        <dbReference type="EMBL" id="WAB81158.1"/>
    </source>
</evidence>